<evidence type="ECO:0000313" key="1">
    <source>
        <dbReference type="Ensembl" id="ENSVURP00010025545.1"/>
    </source>
</evidence>
<dbReference type="OMA" id="PNGEHSE"/>
<reference evidence="1" key="2">
    <citation type="submission" date="2025-08" db="UniProtKB">
        <authorList>
            <consortium name="Ensembl"/>
        </authorList>
    </citation>
    <scope>IDENTIFICATION</scope>
</reference>
<proteinExistence type="predicted"/>
<protein>
    <recommendedName>
        <fullName evidence="3">Elongation factor 1-delta</fullName>
    </recommendedName>
</protein>
<dbReference type="AlphaFoldDB" id="A0A4X2LVK7"/>
<evidence type="ECO:0000313" key="2">
    <source>
        <dbReference type="Proteomes" id="UP000314987"/>
    </source>
</evidence>
<accession>A0A4X2LVK7</accession>
<sequence length="179" mass="21295">MATSFLLHEKIWFDKCKYDDAERKFYYQAEPGPSANVSFSSGPHRDHSELVTRISSLEAEKKSLRSVIQDLQLFISKLEIWLFTLEKCSPSHHFLAPQTQQYPLYRRWSYLPHHLLRRRPLQHRMMRKMMILTCLVGMMRKKTRKQPSLEGAWAIRREEGQEARADCKVFQTPRCQALR</sequence>
<dbReference type="GeneTree" id="ENSGT01030000235462"/>
<dbReference type="Ensembl" id="ENSVURT00010029079.1">
    <property type="protein sequence ID" value="ENSVURP00010025545.1"/>
    <property type="gene ID" value="ENSVURG00010019546.1"/>
</dbReference>
<reference evidence="2" key="1">
    <citation type="submission" date="2018-12" db="EMBL/GenBank/DDBJ databases">
        <authorList>
            <person name="Yazar S."/>
        </authorList>
    </citation>
    <scope>NUCLEOTIDE SEQUENCE [LARGE SCALE GENOMIC DNA]</scope>
</reference>
<organism evidence="1 2">
    <name type="scientific">Vombatus ursinus</name>
    <name type="common">Common wombat</name>
    <dbReference type="NCBI Taxonomy" id="29139"/>
    <lineage>
        <taxon>Eukaryota</taxon>
        <taxon>Metazoa</taxon>
        <taxon>Chordata</taxon>
        <taxon>Craniata</taxon>
        <taxon>Vertebrata</taxon>
        <taxon>Euteleostomi</taxon>
        <taxon>Mammalia</taxon>
        <taxon>Metatheria</taxon>
        <taxon>Diprotodontia</taxon>
        <taxon>Vombatidae</taxon>
        <taxon>Vombatus</taxon>
    </lineage>
</organism>
<dbReference type="STRING" id="29139.ENSVURP00010025545"/>
<reference evidence="1" key="3">
    <citation type="submission" date="2025-09" db="UniProtKB">
        <authorList>
            <consortium name="Ensembl"/>
        </authorList>
    </citation>
    <scope>IDENTIFICATION</scope>
</reference>
<evidence type="ECO:0008006" key="3">
    <source>
        <dbReference type="Google" id="ProtNLM"/>
    </source>
</evidence>
<name>A0A4X2LVK7_VOMUR</name>
<keyword evidence="2" id="KW-1185">Reference proteome</keyword>
<dbReference type="Proteomes" id="UP000314987">
    <property type="component" value="Unassembled WGS sequence"/>
</dbReference>